<name>A0A848IUS5_9BACT</name>
<dbReference type="InterPro" id="IPR033985">
    <property type="entry name" value="SusD-like_N"/>
</dbReference>
<keyword evidence="9" id="KW-1185">Reference proteome</keyword>
<evidence type="ECO:0000313" key="8">
    <source>
        <dbReference type="EMBL" id="NMM48087.1"/>
    </source>
</evidence>
<accession>A0A848IUS5</accession>
<dbReference type="SUPFAM" id="SSF48452">
    <property type="entry name" value="TPR-like"/>
    <property type="match status" value="1"/>
</dbReference>
<dbReference type="InterPro" id="IPR011990">
    <property type="entry name" value="TPR-like_helical_dom_sf"/>
</dbReference>
<gene>
    <name evidence="8" type="ORF">HH304_06725</name>
</gene>
<comment type="subcellular location">
    <subcellularLocation>
        <location evidence="1">Cell outer membrane</location>
    </subcellularLocation>
</comment>
<keyword evidence="4" id="KW-0472">Membrane</keyword>
<feature type="domain" description="RagB/SusD" evidence="6">
    <location>
        <begin position="367"/>
        <end position="491"/>
    </location>
</feature>
<dbReference type="Pfam" id="PF14322">
    <property type="entry name" value="SusD-like_3"/>
    <property type="match status" value="1"/>
</dbReference>
<evidence type="ECO:0000256" key="5">
    <source>
        <dbReference type="ARBA" id="ARBA00023237"/>
    </source>
</evidence>
<dbReference type="AlphaFoldDB" id="A0A848IUS5"/>
<evidence type="ECO:0000256" key="3">
    <source>
        <dbReference type="ARBA" id="ARBA00022729"/>
    </source>
</evidence>
<sequence>MKIKNLIIVGVFTLLGVSGCMEAEPEKFDWLSTEEVYSDPKQIKAVVLGIYSDLSPFMGNEHIFTLQEVSTDAITVPTRGTNWDDGGRWRKIHTQDFDPNETIISSVWNTLYGIVADVNSDYDQFAINPEGLAEVRALRAWSYYMLMDLFGGVPLVTEENKDEANPSRATRQEVYDFVVAELEATIPELSEDVSDTYGRMNKWVALATLAKVYLNAEVYTGNAEWQKALDACEEIINNGPYSLSEDFFSNFVTNNEGSNENIWVIPYDKDQLEGFLMGQMTLHYAMTEPDFPYDNNPWNGFCAVEEYFNKFDDADSRKGSFIYGPQISLVDGEVITYGTQNNDLILTPSIAGLLTATEVDGARIGKYEFTLSTGQNMSNDFPIFRLADIMLMKAEALFRLNRASDALVPLNEVRTRAGLPVVSSVNLDLILDERARELFAEAHRRQDLIRFGKFTSQSWWEKTPQSANKNLYPIPQSQIVANSNLTQNPGY</sequence>
<dbReference type="EMBL" id="JABBNU010000003">
    <property type="protein sequence ID" value="NMM48087.1"/>
    <property type="molecule type" value="Genomic_DNA"/>
</dbReference>
<evidence type="ECO:0000313" key="9">
    <source>
        <dbReference type="Proteomes" id="UP000559010"/>
    </source>
</evidence>
<dbReference type="Gene3D" id="1.25.40.390">
    <property type="match status" value="1"/>
</dbReference>
<reference evidence="8 9" key="1">
    <citation type="submission" date="2020-04" db="EMBL/GenBank/DDBJ databases">
        <title>Flammeovirgaceae bacterium KN852 isolated from deep sea.</title>
        <authorList>
            <person name="Zhang D.-C."/>
        </authorList>
    </citation>
    <scope>NUCLEOTIDE SEQUENCE [LARGE SCALE GENOMIC DNA]</scope>
    <source>
        <strain evidence="8 9">KN852</strain>
    </source>
</reference>
<protein>
    <submittedName>
        <fullName evidence="8">RagB/SusD family nutrient uptake outer membrane protein</fullName>
    </submittedName>
</protein>
<dbReference type="GO" id="GO:0009279">
    <property type="term" value="C:cell outer membrane"/>
    <property type="evidence" value="ECO:0007669"/>
    <property type="project" value="UniProtKB-SubCell"/>
</dbReference>
<dbReference type="Proteomes" id="UP000559010">
    <property type="component" value="Unassembled WGS sequence"/>
</dbReference>
<feature type="domain" description="SusD-like N-terminal" evidence="7">
    <location>
        <begin position="88"/>
        <end position="214"/>
    </location>
</feature>
<comment type="similarity">
    <text evidence="2">Belongs to the SusD family.</text>
</comment>
<dbReference type="RefSeq" id="WP_169679329.1">
    <property type="nucleotide sequence ID" value="NZ_JABBNU010000003.1"/>
</dbReference>
<proteinExistence type="inferred from homology"/>
<evidence type="ECO:0000256" key="2">
    <source>
        <dbReference type="ARBA" id="ARBA00006275"/>
    </source>
</evidence>
<dbReference type="InterPro" id="IPR012944">
    <property type="entry name" value="SusD_RagB_dom"/>
</dbReference>
<organism evidence="8 9">
    <name type="scientific">Marinigracilibium pacificum</name>
    <dbReference type="NCBI Taxonomy" id="2729599"/>
    <lineage>
        <taxon>Bacteria</taxon>
        <taxon>Pseudomonadati</taxon>
        <taxon>Bacteroidota</taxon>
        <taxon>Cytophagia</taxon>
        <taxon>Cytophagales</taxon>
        <taxon>Flammeovirgaceae</taxon>
        <taxon>Marinigracilibium</taxon>
    </lineage>
</organism>
<dbReference type="CDD" id="cd08977">
    <property type="entry name" value="SusD"/>
    <property type="match status" value="1"/>
</dbReference>
<dbReference type="PROSITE" id="PS51257">
    <property type="entry name" value="PROKAR_LIPOPROTEIN"/>
    <property type="match status" value="1"/>
</dbReference>
<dbReference type="Pfam" id="PF07980">
    <property type="entry name" value="SusD_RagB"/>
    <property type="match status" value="1"/>
</dbReference>
<evidence type="ECO:0000259" key="7">
    <source>
        <dbReference type="Pfam" id="PF14322"/>
    </source>
</evidence>
<evidence type="ECO:0000256" key="1">
    <source>
        <dbReference type="ARBA" id="ARBA00004442"/>
    </source>
</evidence>
<evidence type="ECO:0000256" key="4">
    <source>
        <dbReference type="ARBA" id="ARBA00023136"/>
    </source>
</evidence>
<keyword evidence="3" id="KW-0732">Signal</keyword>
<keyword evidence="5" id="KW-0998">Cell outer membrane</keyword>
<evidence type="ECO:0000259" key="6">
    <source>
        <dbReference type="Pfam" id="PF07980"/>
    </source>
</evidence>
<comment type="caution">
    <text evidence="8">The sequence shown here is derived from an EMBL/GenBank/DDBJ whole genome shotgun (WGS) entry which is preliminary data.</text>
</comment>